<dbReference type="CDD" id="cd00054">
    <property type="entry name" value="EGF_CA"/>
    <property type="match status" value="1"/>
</dbReference>
<dbReference type="PROSITE" id="PS01186">
    <property type="entry name" value="EGF_2"/>
    <property type="match status" value="1"/>
</dbReference>
<dbReference type="SUPFAM" id="SSF57196">
    <property type="entry name" value="EGF/Laminin"/>
    <property type="match status" value="1"/>
</dbReference>
<dbReference type="SMART" id="SM00181">
    <property type="entry name" value="EGF"/>
    <property type="match status" value="1"/>
</dbReference>
<accession>A0AA35QXR7</accession>
<evidence type="ECO:0000313" key="5">
    <source>
        <dbReference type="Proteomes" id="UP001174909"/>
    </source>
</evidence>
<comment type="caution">
    <text evidence="4">The sequence shown here is derived from an EMBL/GenBank/DDBJ whole genome shotgun (WGS) entry which is preliminary data.</text>
</comment>
<feature type="region of interest" description="Disordered" evidence="2">
    <location>
        <begin position="103"/>
        <end position="252"/>
    </location>
</feature>
<feature type="compositionally biased region" description="Polar residues" evidence="2">
    <location>
        <begin position="231"/>
        <end position="241"/>
    </location>
</feature>
<feature type="compositionally biased region" description="Basic and acidic residues" evidence="2">
    <location>
        <begin position="215"/>
        <end position="228"/>
    </location>
</feature>
<organism evidence="4 5">
    <name type="scientific">Geodia barretti</name>
    <name type="common">Barrett's horny sponge</name>
    <dbReference type="NCBI Taxonomy" id="519541"/>
    <lineage>
        <taxon>Eukaryota</taxon>
        <taxon>Metazoa</taxon>
        <taxon>Porifera</taxon>
        <taxon>Demospongiae</taxon>
        <taxon>Heteroscleromorpha</taxon>
        <taxon>Tetractinellida</taxon>
        <taxon>Astrophorina</taxon>
        <taxon>Geodiidae</taxon>
        <taxon>Geodia</taxon>
    </lineage>
</organism>
<dbReference type="PROSITE" id="PS00022">
    <property type="entry name" value="EGF_1"/>
    <property type="match status" value="1"/>
</dbReference>
<dbReference type="InterPro" id="IPR036179">
    <property type="entry name" value="Ig-like_dom_sf"/>
</dbReference>
<dbReference type="InterPro" id="IPR013783">
    <property type="entry name" value="Ig-like_fold"/>
</dbReference>
<sequence length="327" mass="36442">MASRVTTRYTEPIKEDKRHMISYFGSLVILDTTLEDGGEYRAVVSNGAGSVTVAAFLEFFFPTPCRQYCQNGGTCYQAHYCYCQSGFFGRYCESGEDYLPPVSPPNSGSGSGGYSGYYDDNESGDDQYSDTESGDSEYGSGYSVDNSEDSEGESVNSEGDSVISSGSGEPPILSPSYGDDNETNFNTENGETDRKRRQSNDVAAAEKSFPWILAGERRQLTQKPERRWHNGHQQLTVNGQLEMNEAAESPEKVKTRLGKELKMKATYDENGFGERRDFDEPTEGLNRKAKNGRKMKRLRIEAELTDKGNRRVHCRGRRQGIGRCSFS</sequence>
<feature type="disulfide bond" evidence="1">
    <location>
        <begin position="83"/>
        <end position="92"/>
    </location>
</feature>
<gene>
    <name evidence="4" type="ORF">GBAR_LOCUS1864</name>
</gene>
<dbReference type="SUPFAM" id="SSF48726">
    <property type="entry name" value="Immunoglobulin"/>
    <property type="match status" value="1"/>
</dbReference>
<dbReference type="EMBL" id="CASHTH010000268">
    <property type="protein sequence ID" value="CAI7996386.1"/>
    <property type="molecule type" value="Genomic_DNA"/>
</dbReference>
<feature type="domain" description="EGF-like" evidence="3">
    <location>
        <begin position="61"/>
        <end position="93"/>
    </location>
</feature>
<proteinExistence type="predicted"/>
<dbReference type="Gene3D" id="2.60.40.10">
    <property type="entry name" value="Immunoglobulins"/>
    <property type="match status" value="1"/>
</dbReference>
<feature type="compositionally biased region" description="Polar residues" evidence="2">
    <location>
        <begin position="153"/>
        <end position="167"/>
    </location>
</feature>
<dbReference type="AlphaFoldDB" id="A0AA35QXR7"/>
<dbReference type="Proteomes" id="UP001174909">
    <property type="component" value="Unassembled WGS sequence"/>
</dbReference>
<keyword evidence="5" id="KW-1185">Reference proteome</keyword>
<evidence type="ECO:0000256" key="2">
    <source>
        <dbReference type="SAM" id="MobiDB-lite"/>
    </source>
</evidence>
<dbReference type="InterPro" id="IPR000742">
    <property type="entry name" value="EGF"/>
</dbReference>
<feature type="disulfide bond" evidence="1">
    <location>
        <begin position="65"/>
        <end position="75"/>
    </location>
</feature>
<dbReference type="Gene3D" id="2.10.25.10">
    <property type="entry name" value="Laminin"/>
    <property type="match status" value="1"/>
</dbReference>
<protein>
    <recommendedName>
        <fullName evidence="3">EGF-like domain-containing protein</fullName>
    </recommendedName>
</protein>
<evidence type="ECO:0000256" key="1">
    <source>
        <dbReference type="PROSITE-ProRule" id="PRU00076"/>
    </source>
</evidence>
<feature type="region of interest" description="Disordered" evidence="2">
    <location>
        <begin position="271"/>
        <end position="294"/>
    </location>
</feature>
<evidence type="ECO:0000313" key="4">
    <source>
        <dbReference type="EMBL" id="CAI7996386.1"/>
    </source>
</evidence>
<comment type="caution">
    <text evidence="1">Lacks conserved residue(s) required for the propagation of feature annotation.</text>
</comment>
<feature type="compositionally biased region" description="Acidic residues" evidence="2">
    <location>
        <begin position="119"/>
        <end position="135"/>
    </location>
</feature>
<reference evidence="4" key="1">
    <citation type="submission" date="2023-03" db="EMBL/GenBank/DDBJ databases">
        <authorList>
            <person name="Steffen K."/>
            <person name="Cardenas P."/>
        </authorList>
    </citation>
    <scope>NUCLEOTIDE SEQUENCE</scope>
</reference>
<evidence type="ECO:0000259" key="3">
    <source>
        <dbReference type="PROSITE" id="PS50026"/>
    </source>
</evidence>
<dbReference type="PROSITE" id="PS50026">
    <property type="entry name" value="EGF_3"/>
    <property type="match status" value="1"/>
</dbReference>
<name>A0AA35QXR7_GEOBA</name>
<keyword evidence="1" id="KW-1015">Disulfide bond</keyword>
<keyword evidence="1" id="KW-0245">EGF-like domain</keyword>